<dbReference type="Proteomes" id="UP000424673">
    <property type="component" value="Chromosome"/>
</dbReference>
<sequence length="170" mass="18286">MTFTWEILVMRNMLAAATVGLVVFLVQDIAQAATAQSPATLRAGPGTSWRRIGRIPAGSDVQVLSCNPGWRHSWCQIRYGSKTGWVNAPALGTSGSQVIVAPVMTTDAASLKRRASMFSSVIEVIPGGKKVDVLRCRSGLGRGWCRVSYQGKTGFVRGGLLARQRSVIPR</sequence>
<dbReference type="EMBL" id="CP044328">
    <property type="protein sequence ID" value="QGM94102.1"/>
    <property type="molecule type" value="Genomic_DNA"/>
</dbReference>
<dbReference type="PANTHER" id="PTHR34408:SF1">
    <property type="entry name" value="GLYCOSYL HYDROLASE FAMILY 19 DOMAIN-CONTAINING PROTEIN HI_1415"/>
    <property type="match status" value="1"/>
</dbReference>
<dbReference type="InterPro" id="IPR003646">
    <property type="entry name" value="SH3-like_bac-type"/>
</dbReference>
<dbReference type="Gene3D" id="2.30.30.40">
    <property type="entry name" value="SH3 Domains"/>
    <property type="match status" value="2"/>
</dbReference>
<reference evidence="3" key="1">
    <citation type="submission" date="2019-09" db="EMBL/GenBank/DDBJ databases">
        <title>Isolation and complete genome sequencing of Methylocystis species.</title>
        <authorList>
            <person name="Rumah B.L."/>
            <person name="Stead C.E."/>
            <person name="Stevens B.C."/>
            <person name="Minton N.P."/>
            <person name="Grosse-Honebrink A."/>
            <person name="Zhang Y."/>
        </authorList>
    </citation>
    <scope>NUCLEOTIDE SEQUENCE [LARGE SCALE GENOMIC DNA]</scope>
    <source>
        <strain evidence="3">BRCS1</strain>
    </source>
</reference>
<evidence type="ECO:0000313" key="3">
    <source>
        <dbReference type="Proteomes" id="UP000424673"/>
    </source>
</evidence>
<reference evidence="2 3" key="2">
    <citation type="journal article" date="2021" name="AMB Express">
        <title>Isolation and characterisation of Methylocystis spp. for poly-3-hydroxybutyrate production using waste methane feedstocks.</title>
        <authorList>
            <person name="Rumah B.L."/>
            <person name="Stead C.E."/>
            <person name="Claxton Stevens B.H."/>
            <person name="Minton N.P."/>
            <person name="Grosse-Honebrink A."/>
            <person name="Zhang Y."/>
        </authorList>
    </citation>
    <scope>NUCLEOTIDE SEQUENCE [LARGE SCALE GENOMIC DNA]</scope>
    <source>
        <strain evidence="2 3">BRCS1</strain>
    </source>
</reference>
<accession>A0ABX6EJS0</accession>
<proteinExistence type="predicted"/>
<dbReference type="PROSITE" id="PS51781">
    <property type="entry name" value="SH3B"/>
    <property type="match status" value="1"/>
</dbReference>
<gene>
    <name evidence="2" type="ORF">F7D13_08725</name>
</gene>
<protein>
    <submittedName>
        <fullName evidence="2">SH3 domain-containing protein</fullName>
    </submittedName>
</protein>
<dbReference type="SMART" id="SM00287">
    <property type="entry name" value="SH3b"/>
    <property type="match status" value="2"/>
</dbReference>
<keyword evidence="3" id="KW-1185">Reference proteome</keyword>
<name>A0ABX6EJS0_9HYPH</name>
<evidence type="ECO:0000259" key="1">
    <source>
        <dbReference type="PROSITE" id="PS51781"/>
    </source>
</evidence>
<dbReference type="Pfam" id="PF08239">
    <property type="entry name" value="SH3_3"/>
    <property type="match status" value="2"/>
</dbReference>
<dbReference type="PANTHER" id="PTHR34408">
    <property type="entry name" value="FAMILY PROTEIN, PUTATIVE-RELATED"/>
    <property type="match status" value="1"/>
</dbReference>
<evidence type="ECO:0000313" key="2">
    <source>
        <dbReference type="EMBL" id="QGM94102.1"/>
    </source>
</evidence>
<organism evidence="2 3">
    <name type="scientific">Methylocystis rosea</name>
    <dbReference type="NCBI Taxonomy" id="173366"/>
    <lineage>
        <taxon>Bacteria</taxon>
        <taxon>Pseudomonadati</taxon>
        <taxon>Pseudomonadota</taxon>
        <taxon>Alphaproteobacteria</taxon>
        <taxon>Hyphomicrobiales</taxon>
        <taxon>Methylocystaceae</taxon>
        <taxon>Methylocystis</taxon>
    </lineage>
</organism>
<feature type="domain" description="SH3b" evidence="1">
    <location>
        <begin position="27"/>
        <end position="95"/>
    </location>
</feature>
<dbReference type="InterPro" id="IPR052354">
    <property type="entry name" value="Cell_Wall_Dynamics_Protein"/>
</dbReference>